<organism evidence="7 8">
    <name type="scientific">Megasphaera vaginalis</name>
    <name type="common">ex Srinivasan et al. 2021</name>
    <dbReference type="NCBI Taxonomy" id="1111454"/>
    <lineage>
        <taxon>Bacteria</taxon>
        <taxon>Bacillati</taxon>
        <taxon>Bacillota</taxon>
        <taxon>Negativicutes</taxon>
        <taxon>Veillonellales</taxon>
        <taxon>Veillonellaceae</taxon>
        <taxon>Megasphaera</taxon>
    </lineage>
</organism>
<feature type="transmembrane region" description="Helical" evidence="6">
    <location>
        <begin position="6"/>
        <end position="23"/>
    </location>
</feature>
<feature type="transmembrane region" description="Helical" evidence="6">
    <location>
        <begin position="140"/>
        <end position="163"/>
    </location>
</feature>
<keyword evidence="4 6" id="KW-1133">Transmembrane helix</keyword>
<dbReference type="PANTHER" id="PTHR30086:SF20">
    <property type="entry name" value="ARGININE EXPORTER PROTEIN ARGO-RELATED"/>
    <property type="match status" value="1"/>
</dbReference>
<dbReference type="Proteomes" id="UP000017090">
    <property type="component" value="Unassembled WGS sequence"/>
</dbReference>
<protein>
    <submittedName>
        <fullName evidence="7">Putative cysteine/O-acetylserine efflux protein</fullName>
    </submittedName>
</protein>
<evidence type="ECO:0000256" key="5">
    <source>
        <dbReference type="ARBA" id="ARBA00023136"/>
    </source>
</evidence>
<sequence length="195" mass="21957">MNFAAFFSYVFLTAFTPGPNNIMSMTNAGKYGFKKSFPFNLGIFMGFILVMSCCAIFFALLYDLIPTVEPAMLAVGAAYILWLAWIIWRDKPSDGKKSLMQTTSFFTGMILQFINVKVILYGITAMSSFVFPHYRAFADIAFFIFLLSFIGFAGTCCWSFFGAAFEQLFSTYRKATNLIMALALVYCAVTMLLDR</sequence>
<feature type="transmembrane region" description="Helical" evidence="6">
    <location>
        <begin position="175"/>
        <end position="193"/>
    </location>
</feature>
<reference evidence="7 8" key="1">
    <citation type="submission" date="2013-09" db="EMBL/GenBank/DDBJ databases">
        <authorList>
            <person name="Durkin A.S."/>
            <person name="Haft D.R."/>
            <person name="McCorrison J."/>
            <person name="Torralba M."/>
            <person name="Gillis M."/>
            <person name="Haft D.H."/>
            <person name="Methe B."/>
            <person name="Sutton G."/>
            <person name="Nelson K.E."/>
        </authorList>
    </citation>
    <scope>NUCLEOTIDE SEQUENCE [LARGE SCALE GENOMIC DNA]</scope>
    <source>
        <strain evidence="7 8">BV3C16-1</strain>
    </source>
</reference>
<dbReference type="GO" id="GO:0005886">
    <property type="term" value="C:plasma membrane"/>
    <property type="evidence" value="ECO:0007669"/>
    <property type="project" value="UniProtKB-SubCell"/>
</dbReference>
<evidence type="ECO:0000256" key="3">
    <source>
        <dbReference type="ARBA" id="ARBA00022692"/>
    </source>
</evidence>
<proteinExistence type="predicted"/>
<dbReference type="GO" id="GO:0033228">
    <property type="term" value="P:cysteine export across plasma membrane"/>
    <property type="evidence" value="ECO:0007669"/>
    <property type="project" value="TreeGrafter"/>
</dbReference>
<accession>U7UGH7</accession>
<dbReference type="PATRIC" id="fig|1111454.3.peg.1599"/>
<evidence type="ECO:0000256" key="4">
    <source>
        <dbReference type="ARBA" id="ARBA00022989"/>
    </source>
</evidence>
<comment type="subcellular location">
    <subcellularLocation>
        <location evidence="1">Cell membrane</location>
        <topology evidence="1">Multi-pass membrane protein</topology>
    </subcellularLocation>
</comment>
<evidence type="ECO:0000313" key="7">
    <source>
        <dbReference type="EMBL" id="ERT58416.1"/>
    </source>
</evidence>
<keyword evidence="8" id="KW-1185">Reference proteome</keyword>
<feature type="transmembrane region" description="Helical" evidence="6">
    <location>
        <begin position="71"/>
        <end position="88"/>
    </location>
</feature>
<evidence type="ECO:0000256" key="6">
    <source>
        <dbReference type="SAM" id="Phobius"/>
    </source>
</evidence>
<dbReference type="OrthoDB" id="198428at2"/>
<dbReference type="eggNOG" id="COG1280">
    <property type="taxonomic scope" value="Bacteria"/>
</dbReference>
<gene>
    <name evidence="7" type="ORF">HMPREF1250_1054</name>
</gene>
<keyword evidence="3 6" id="KW-0812">Transmembrane</keyword>
<comment type="caution">
    <text evidence="7">The sequence shown here is derived from an EMBL/GenBank/DDBJ whole genome shotgun (WGS) entry which is preliminary data.</text>
</comment>
<name>U7UGH7_9FIRM</name>
<dbReference type="AlphaFoldDB" id="U7UGH7"/>
<feature type="transmembrane region" description="Helical" evidence="6">
    <location>
        <begin position="109"/>
        <end position="134"/>
    </location>
</feature>
<evidence type="ECO:0000256" key="1">
    <source>
        <dbReference type="ARBA" id="ARBA00004651"/>
    </source>
</evidence>
<keyword evidence="2" id="KW-1003">Cell membrane</keyword>
<dbReference type="Pfam" id="PF01810">
    <property type="entry name" value="LysE"/>
    <property type="match status" value="1"/>
</dbReference>
<evidence type="ECO:0000256" key="2">
    <source>
        <dbReference type="ARBA" id="ARBA00022475"/>
    </source>
</evidence>
<dbReference type="InterPro" id="IPR001123">
    <property type="entry name" value="LeuE-type"/>
</dbReference>
<dbReference type="RefSeq" id="WP_023054136.1">
    <property type="nucleotide sequence ID" value="NZ_AWXA01000043.1"/>
</dbReference>
<evidence type="ECO:0000313" key="8">
    <source>
        <dbReference type="Proteomes" id="UP000017090"/>
    </source>
</evidence>
<dbReference type="GO" id="GO:0015171">
    <property type="term" value="F:amino acid transmembrane transporter activity"/>
    <property type="evidence" value="ECO:0007669"/>
    <property type="project" value="TreeGrafter"/>
</dbReference>
<keyword evidence="5 6" id="KW-0472">Membrane</keyword>
<feature type="transmembrane region" description="Helical" evidence="6">
    <location>
        <begin position="43"/>
        <end position="65"/>
    </location>
</feature>
<dbReference type="PANTHER" id="PTHR30086">
    <property type="entry name" value="ARGININE EXPORTER PROTEIN ARGO"/>
    <property type="match status" value="1"/>
</dbReference>
<dbReference type="EMBL" id="AWXA01000043">
    <property type="protein sequence ID" value="ERT58416.1"/>
    <property type="molecule type" value="Genomic_DNA"/>
</dbReference>